<sequence>MEKTISVEAYLQKHDKWRKALETLRDVLRKTELQETVKWGLPTYTVNGKNVVGFAAFKEHIALWFHNGALLRDEHSVLVNAQEGKTKALRQWRFTSETEIEKDKVRRYVEEAIANQKQGKEIKPEKKELVIPQELLRKLQEDRSFHEKFEALAPYKQREYAGYIEEAKRETTRYARLEKIIPLILEGKGLHDQYR</sequence>
<comment type="caution">
    <text evidence="2">The sequence shown here is derived from an EMBL/GenBank/DDBJ whole genome shotgun (WGS) entry which is preliminary data.</text>
</comment>
<evidence type="ECO:0000313" key="2">
    <source>
        <dbReference type="EMBL" id="RNL95065.1"/>
    </source>
</evidence>
<keyword evidence="3" id="KW-1185">Reference proteome</keyword>
<accession>A0A3N0F4S5</accession>
<dbReference type="AlphaFoldDB" id="A0A3N0F4S5"/>
<protein>
    <recommendedName>
        <fullName evidence="1">YdhG-like domain-containing protein</fullName>
    </recommendedName>
</protein>
<dbReference type="Proteomes" id="UP000267469">
    <property type="component" value="Unassembled WGS sequence"/>
</dbReference>
<dbReference type="Pfam" id="PF13376">
    <property type="entry name" value="OmdA"/>
    <property type="match status" value="1"/>
</dbReference>
<name>A0A3N0F4S5_SINP1</name>
<reference evidence="2 3" key="1">
    <citation type="submission" date="2018-10" db="EMBL/GenBank/DDBJ databases">
        <title>Sinomicrobium pectinilyticum sp. nov., a pectinase-producing bacterium isolated from alkaline and saline soil, and emended description of the genus Sinomicrobium.</title>
        <authorList>
            <person name="Cheng B."/>
            <person name="Li C."/>
            <person name="Lai Q."/>
            <person name="Du M."/>
            <person name="Shao Z."/>
            <person name="Xu P."/>
            <person name="Yang C."/>
        </authorList>
    </citation>
    <scope>NUCLEOTIDE SEQUENCE [LARGE SCALE GENOMIC DNA]</scope>
    <source>
        <strain evidence="2 3">5DNS001</strain>
    </source>
</reference>
<dbReference type="Gene3D" id="3.90.1150.200">
    <property type="match status" value="1"/>
</dbReference>
<dbReference type="InterPro" id="IPR014922">
    <property type="entry name" value="YdhG-like"/>
</dbReference>
<dbReference type="Pfam" id="PF08818">
    <property type="entry name" value="DUF1801"/>
    <property type="match status" value="1"/>
</dbReference>
<feature type="domain" description="YdhG-like" evidence="1">
    <location>
        <begin position="17"/>
        <end position="113"/>
    </location>
</feature>
<gene>
    <name evidence="2" type="ORF">ED312_00210</name>
</gene>
<dbReference type="EMBL" id="RJTM01000002">
    <property type="protein sequence ID" value="RNL95065.1"/>
    <property type="molecule type" value="Genomic_DNA"/>
</dbReference>
<dbReference type="RefSeq" id="WP_123213977.1">
    <property type="nucleotide sequence ID" value="NZ_RJTM01000002.1"/>
</dbReference>
<dbReference type="PIRSF" id="PIRSF021308">
    <property type="entry name" value="UCP021308"/>
    <property type="match status" value="1"/>
</dbReference>
<evidence type="ECO:0000259" key="1">
    <source>
        <dbReference type="Pfam" id="PF08818"/>
    </source>
</evidence>
<dbReference type="SUPFAM" id="SSF159888">
    <property type="entry name" value="YdhG-like"/>
    <property type="match status" value="1"/>
</dbReference>
<evidence type="ECO:0000313" key="3">
    <source>
        <dbReference type="Proteomes" id="UP000267469"/>
    </source>
</evidence>
<proteinExistence type="predicted"/>
<dbReference type="OrthoDB" id="214150at2"/>
<organism evidence="2 3">
    <name type="scientific">Sinomicrobium pectinilyticum</name>
    <dbReference type="NCBI Taxonomy" id="1084421"/>
    <lineage>
        <taxon>Bacteria</taxon>
        <taxon>Pseudomonadati</taxon>
        <taxon>Bacteroidota</taxon>
        <taxon>Flavobacteriia</taxon>
        <taxon>Flavobacteriales</taxon>
        <taxon>Flavobacteriaceae</taxon>
        <taxon>Sinomicrobium</taxon>
    </lineage>
</organism>
<dbReference type="InterPro" id="IPR016786">
    <property type="entry name" value="YdeI_bac"/>
</dbReference>